<evidence type="ECO:0000313" key="4">
    <source>
        <dbReference type="Proteomes" id="UP000799118"/>
    </source>
</evidence>
<dbReference type="EMBL" id="ML769390">
    <property type="protein sequence ID" value="KAE9408724.1"/>
    <property type="molecule type" value="Genomic_DNA"/>
</dbReference>
<dbReference type="PIRSF" id="PIRSF007747">
    <property type="entry name" value="Ribosyl_Ptfrase"/>
    <property type="match status" value="1"/>
</dbReference>
<dbReference type="InterPro" id="IPR033449">
    <property type="entry name" value="Rit1_N"/>
</dbReference>
<dbReference type="GO" id="GO:0043399">
    <property type="term" value="F:tRNA adenosine(64)-2'-O-ribosylphosphate transferase activity"/>
    <property type="evidence" value="ECO:0007669"/>
    <property type="project" value="InterPro"/>
</dbReference>
<protein>
    <submittedName>
        <fullName evidence="3">Initiator tRNA phosphoribosyl transferase</fullName>
    </submittedName>
</protein>
<keyword evidence="4" id="KW-1185">Reference proteome</keyword>
<feature type="domain" description="Rit1 DUSP-like" evidence="1">
    <location>
        <begin position="342"/>
        <end position="469"/>
    </location>
</feature>
<organism evidence="3 4">
    <name type="scientific">Gymnopus androsaceus JB14</name>
    <dbReference type="NCBI Taxonomy" id="1447944"/>
    <lineage>
        <taxon>Eukaryota</taxon>
        <taxon>Fungi</taxon>
        <taxon>Dikarya</taxon>
        <taxon>Basidiomycota</taxon>
        <taxon>Agaricomycotina</taxon>
        <taxon>Agaricomycetes</taxon>
        <taxon>Agaricomycetidae</taxon>
        <taxon>Agaricales</taxon>
        <taxon>Marasmiineae</taxon>
        <taxon>Omphalotaceae</taxon>
        <taxon>Gymnopus</taxon>
    </lineage>
</organism>
<dbReference type="InterPro" id="IPR033421">
    <property type="entry name" value="Rit1_DUSP-like"/>
</dbReference>
<evidence type="ECO:0000313" key="3">
    <source>
        <dbReference type="EMBL" id="KAE9408724.1"/>
    </source>
</evidence>
<proteinExistence type="predicted"/>
<dbReference type="PANTHER" id="PTHR31811:SF0">
    <property type="entry name" value="TRNA A64-2'-O-RIBOSYLPHOSPHATE TRANSFERASE"/>
    <property type="match status" value="1"/>
</dbReference>
<accession>A0A6A4IJE6</accession>
<dbReference type="InterPro" id="IPR007306">
    <property type="entry name" value="Rit1"/>
</dbReference>
<dbReference type="Pfam" id="PF17184">
    <property type="entry name" value="Rit1_C"/>
    <property type="match status" value="1"/>
</dbReference>
<evidence type="ECO:0000259" key="1">
    <source>
        <dbReference type="Pfam" id="PF04179"/>
    </source>
</evidence>
<feature type="domain" description="Rit1 N-terminal" evidence="2">
    <location>
        <begin position="10"/>
        <end position="274"/>
    </location>
</feature>
<dbReference type="GO" id="GO:0019988">
    <property type="term" value="P:charged-tRNA amino acid modification"/>
    <property type="evidence" value="ECO:0007669"/>
    <property type="project" value="InterPro"/>
</dbReference>
<dbReference type="PANTHER" id="PTHR31811">
    <property type="entry name" value="TRNA A64-2'-O-RIBOSYLPHOSPHATE TRANSFERASE"/>
    <property type="match status" value="1"/>
</dbReference>
<dbReference type="Gene3D" id="3.90.190.10">
    <property type="entry name" value="Protein tyrosine phosphatase superfamily"/>
    <property type="match status" value="1"/>
</dbReference>
<gene>
    <name evidence="3" type="ORF">BT96DRAFT_985586</name>
</gene>
<reference evidence="3" key="1">
    <citation type="journal article" date="2019" name="Environ. Microbiol.">
        <title>Fungal ecological strategies reflected in gene transcription - a case study of two litter decomposers.</title>
        <authorList>
            <person name="Barbi F."/>
            <person name="Kohler A."/>
            <person name="Barry K."/>
            <person name="Baskaran P."/>
            <person name="Daum C."/>
            <person name="Fauchery L."/>
            <person name="Ihrmark K."/>
            <person name="Kuo A."/>
            <person name="LaButti K."/>
            <person name="Lipzen A."/>
            <person name="Morin E."/>
            <person name="Grigoriev I.V."/>
            <person name="Henrissat B."/>
            <person name="Lindahl B."/>
            <person name="Martin F."/>
        </authorList>
    </citation>
    <scope>NUCLEOTIDE SEQUENCE</scope>
    <source>
        <strain evidence="3">JB14</strain>
    </source>
</reference>
<keyword evidence="3" id="KW-0808">Transferase</keyword>
<dbReference type="Pfam" id="PF04179">
    <property type="entry name" value="Init_tRNA_PT"/>
    <property type="match status" value="1"/>
</dbReference>
<dbReference type="AlphaFoldDB" id="A0A6A4IJE6"/>
<dbReference type="OrthoDB" id="45256at2759"/>
<name>A0A6A4IJE6_9AGAR</name>
<dbReference type="GO" id="GO:0005737">
    <property type="term" value="C:cytoplasm"/>
    <property type="evidence" value="ECO:0007669"/>
    <property type="project" value="TreeGrafter"/>
</dbReference>
<evidence type="ECO:0000259" key="2">
    <source>
        <dbReference type="Pfam" id="PF17184"/>
    </source>
</evidence>
<sequence length="482" mass="53715">MSINEAFAHIRKESLDIYNRLKSIEQDIQWIKQVGSAYPDFPILPNLRCGAWYTDPSIAAPVYFKSTDGHTGNWGFSLRRPNLHLLAYKGIILVDSTRSGKRMPDAFSKTVPIWCAVINRAILLRHADTPHENWDISLHTPPGVVSSQEHSQIEPFARWMGGISTQIIVSAFKHLIDLFDLISSYKIWITPSSTTFPKFPLTETPFRPIICVSASRQVEDGLDRRSGGFVYIQGSGDDHELWGMGLTPDIFWQNRQRILSADRFELESVVASCVSSSLKQTPAQSPSAIVNGRLLLCSTSDLVMSPQGKLSISNSGGSEDIALLVISYREQEKSTDDTRNLLYIMTPEGKKGQTHFLQTVLPRSMDFIQTHLAQGMRVCIACDTGKDLSVGVATAALQKYFDDQGDFTTTMLHAIPGSQLLLLLLLAHLADGLLSLDKQTIRKRLEWIIAERPEANPSRNTLKRVNEFLLTPSSFLPKSSTG</sequence>
<dbReference type="Proteomes" id="UP000799118">
    <property type="component" value="Unassembled WGS sequence"/>
</dbReference>
<dbReference type="InterPro" id="IPR029021">
    <property type="entry name" value="Prot-tyrosine_phosphatase-like"/>
</dbReference>